<name>A0A2C9D606_9HYPH</name>
<organism evidence="2 3">
    <name type="scientific">Hartmannibacter diazotrophicus</name>
    <dbReference type="NCBI Taxonomy" id="1482074"/>
    <lineage>
        <taxon>Bacteria</taxon>
        <taxon>Pseudomonadati</taxon>
        <taxon>Pseudomonadota</taxon>
        <taxon>Alphaproteobacteria</taxon>
        <taxon>Hyphomicrobiales</taxon>
        <taxon>Pleomorphomonadaceae</taxon>
        <taxon>Hartmannibacter</taxon>
    </lineage>
</organism>
<dbReference type="InterPro" id="IPR028202">
    <property type="entry name" value="Reductase_C"/>
</dbReference>
<dbReference type="Pfam" id="PF14759">
    <property type="entry name" value="Reductase_C"/>
    <property type="match status" value="1"/>
</dbReference>
<dbReference type="GO" id="GO:0051213">
    <property type="term" value="F:dioxygenase activity"/>
    <property type="evidence" value="ECO:0007669"/>
    <property type="project" value="UniProtKB-KW"/>
</dbReference>
<accession>A0A2C9D606</accession>
<sequence>MTRYVIVGSGEAGDPVTHAPGVWFWSDHYDLGLQMTGRFSPDDTIVRREIGNGFLLFALDPSGRLRAAAGIGTGNAVAKDIRFAEMLIGRDACPAPQSLQDPSLSLKTLLRSA</sequence>
<dbReference type="OrthoDB" id="7809559at2"/>
<dbReference type="EC" id="1.18.1.3" evidence="2"/>
<dbReference type="SUPFAM" id="SSF55424">
    <property type="entry name" value="FAD/NAD-linked reductases, dimerisation (C-terminal) domain"/>
    <property type="match status" value="1"/>
</dbReference>
<proteinExistence type="predicted"/>
<dbReference type="Gene3D" id="3.30.390.30">
    <property type="match status" value="1"/>
</dbReference>
<dbReference type="RefSeq" id="WP_099555531.1">
    <property type="nucleotide sequence ID" value="NZ_LT960614.1"/>
</dbReference>
<feature type="domain" description="Reductase C-terminal" evidence="1">
    <location>
        <begin position="23"/>
        <end position="110"/>
    </location>
</feature>
<evidence type="ECO:0000313" key="2">
    <source>
        <dbReference type="EMBL" id="SON54955.1"/>
    </source>
</evidence>
<dbReference type="AlphaFoldDB" id="A0A2C9D606"/>
<keyword evidence="2" id="KW-0223">Dioxygenase</keyword>
<keyword evidence="2" id="KW-0560">Oxidoreductase</keyword>
<gene>
    <name evidence="2" type="primary">andAa</name>
    <name evidence="2" type="ORF">HDIA_1414</name>
</gene>
<keyword evidence="3" id="KW-1185">Reference proteome</keyword>
<dbReference type="EMBL" id="LT960614">
    <property type="protein sequence ID" value="SON54955.1"/>
    <property type="molecule type" value="Genomic_DNA"/>
</dbReference>
<evidence type="ECO:0000259" key="1">
    <source>
        <dbReference type="Pfam" id="PF14759"/>
    </source>
</evidence>
<dbReference type="InterPro" id="IPR016156">
    <property type="entry name" value="FAD/NAD-linked_Rdtase_dimer_sf"/>
</dbReference>
<dbReference type="Proteomes" id="UP000223606">
    <property type="component" value="Chromosome 1"/>
</dbReference>
<dbReference type="GO" id="GO:0008860">
    <property type="term" value="F:ferredoxin-NAD+ reductase activity"/>
    <property type="evidence" value="ECO:0007669"/>
    <property type="project" value="UniProtKB-EC"/>
</dbReference>
<protein>
    <submittedName>
        <fullName evidence="2">Anthranilate 1,2-dioxygenase system ferredoxin-NAD(+) reductase component</fullName>
        <ecNumber evidence="2">1.18.1.3</ecNumber>
    </submittedName>
</protein>
<reference evidence="3" key="1">
    <citation type="submission" date="2017-09" db="EMBL/GenBank/DDBJ databases">
        <title>Genome sequence of Nannocystis excedens DSM 71.</title>
        <authorList>
            <person name="Blom J."/>
        </authorList>
    </citation>
    <scope>NUCLEOTIDE SEQUENCE [LARGE SCALE GENOMIC DNA]</scope>
    <source>
        <strain evidence="3">type strain: E19</strain>
    </source>
</reference>
<dbReference type="KEGG" id="hdi:HDIA_1414"/>
<evidence type="ECO:0000313" key="3">
    <source>
        <dbReference type="Proteomes" id="UP000223606"/>
    </source>
</evidence>